<dbReference type="AlphaFoldDB" id="A0A370R294"/>
<accession>A0A370R294</accession>
<reference evidence="10 11" key="1">
    <citation type="submission" date="2018-07" db="EMBL/GenBank/DDBJ databases">
        <title>Genomic Encyclopedia of Type Strains, Phase IV (KMG-IV): sequencing the most valuable type-strain genomes for metagenomic binning, comparative biology and taxonomic classification.</title>
        <authorList>
            <person name="Goeker M."/>
        </authorList>
    </citation>
    <scope>NUCLEOTIDE SEQUENCE [LARGE SCALE GENOMIC DNA]</scope>
    <source>
        <strain evidence="10 11">DSM 103736</strain>
    </source>
</reference>
<evidence type="ECO:0000256" key="5">
    <source>
        <dbReference type="ARBA" id="ARBA00022989"/>
    </source>
</evidence>
<organism evidence="10 11">
    <name type="scientific">Enterobacillus tribolii</name>
    <dbReference type="NCBI Taxonomy" id="1487935"/>
    <lineage>
        <taxon>Bacteria</taxon>
        <taxon>Pseudomonadati</taxon>
        <taxon>Pseudomonadota</taxon>
        <taxon>Gammaproteobacteria</taxon>
        <taxon>Enterobacterales</taxon>
        <taxon>Hafniaceae</taxon>
        <taxon>Enterobacillus</taxon>
    </lineage>
</organism>
<dbReference type="InterPro" id="IPR006144">
    <property type="entry name" value="Secretion_HlyD_CS"/>
</dbReference>
<evidence type="ECO:0000256" key="6">
    <source>
        <dbReference type="ARBA" id="ARBA00023136"/>
    </source>
</evidence>
<evidence type="ECO:0000313" key="11">
    <source>
        <dbReference type="Proteomes" id="UP000254848"/>
    </source>
</evidence>
<name>A0A370R294_9GAMM</name>
<protein>
    <submittedName>
        <fullName evidence="10">Membrane fusion protein</fullName>
    </submittedName>
</protein>
<dbReference type="RefSeq" id="WP_115457758.1">
    <property type="nucleotide sequence ID" value="NZ_QRAP01000002.1"/>
</dbReference>
<dbReference type="OrthoDB" id="9775513at2"/>
<dbReference type="InterPro" id="IPR058625">
    <property type="entry name" value="MdtA-like_BSH"/>
</dbReference>
<evidence type="ECO:0000259" key="9">
    <source>
        <dbReference type="Pfam" id="PF25917"/>
    </source>
</evidence>
<comment type="caution">
    <text evidence="10">The sequence shown here is derived from an EMBL/GenBank/DDBJ whole genome shotgun (WGS) entry which is preliminary data.</text>
</comment>
<dbReference type="Pfam" id="PF25917">
    <property type="entry name" value="BSH_RND"/>
    <property type="match status" value="1"/>
</dbReference>
<dbReference type="PANTHER" id="PTHR30386:SF28">
    <property type="entry name" value="EXPORTED PROTEIN"/>
    <property type="match status" value="1"/>
</dbReference>
<feature type="domain" description="Multidrug resistance protein MdtA-like barrel-sandwich hybrid" evidence="9">
    <location>
        <begin position="76"/>
        <end position="292"/>
    </location>
</feature>
<evidence type="ECO:0000256" key="7">
    <source>
        <dbReference type="SAM" id="Coils"/>
    </source>
</evidence>
<dbReference type="PANTHER" id="PTHR30386">
    <property type="entry name" value="MEMBRANE FUSION SUBUNIT OF EMRAB-TOLC MULTIDRUG EFFLUX PUMP"/>
    <property type="match status" value="1"/>
</dbReference>
<evidence type="ECO:0000256" key="3">
    <source>
        <dbReference type="ARBA" id="ARBA00022448"/>
    </source>
</evidence>
<dbReference type="PROSITE" id="PS00543">
    <property type="entry name" value="HLYD_FAMILY"/>
    <property type="match status" value="1"/>
</dbReference>
<evidence type="ECO:0000256" key="8">
    <source>
        <dbReference type="SAM" id="Phobius"/>
    </source>
</evidence>
<dbReference type="Proteomes" id="UP000254848">
    <property type="component" value="Unassembled WGS sequence"/>
</dbReference>
<evidence type="ECO:0000313" key="10">
    <source>
        <dbReference type="EMBL" id="RDK96037.1"/>
    </source>
</evidence>
<feature type="coiled-coil region" evidence="7">
    <location>
        <begin position="135"/>
        <end position="162"/>
    </location>
</feature>
<dbReference type="GO" id="GO:0016020">
    <property type="term" value="C:membrane"/>
    <property type="evidence" value="ECO:0007669"/>
    <property type="project" value="UniProtKB-SubCell"/>
</dbReference>
<dbReference type="EMBL" id="QRAP01000002">
    <property type="protein sequence ID" value="RDK96037.1"/>
    <property type="molecule type" value="Genomic_DNA"/>
</dbReference>
<dbReference type="PRINTS" id="PR01490">
    <property type="entry name" value="RTXTOXIND"/>
</dbReference>
<evidence type="ECO:0000256" key="4">
    <source>
        <dbReference type="ARBA" id="ARBA00022692"/>
    </source>
</evidence>
<gene>
    <name evidence="10" type="ORF">C8D90_102524</name>
</gene>
<proteinExistence type="inferred from homology"/>
<dbReference type="InterPro" id="IPR050739">
    <property type="entry name" value="MFP"/>
</dbReference>
<dbReference type="GO" id="GO:0009306">
    <property type="term" value="P:protein secretion"/>
    <property type="evidence" value="ECO:0007669"/>
    <property type="project" value="InterPro"/>
</dbReference>
<feature type="transmembrane region" description="Helical" evidence="8">
    <location>
        <begin position="34"/>
        <end position="54"/>
    </location>
</feature>
<dbReference type="SUPFAM" id="SSF51230">
    <property type="entry name" value="Single hybrid motif"/>
    <property type="match status" value="1"/>
</dbReference>
<dbReference type="Gene3D" id="2.40.50.100">
    <property type="match status" value="1"/>
</dbReference>
<keyword evidence="4 8" id="KW-0812">Transmembrane</keyword>
<keyword evidence="11" id="KW-1185">Reference proteome</keyword>
<evidence type="ECO:0000256" key="2">
    <source>
        <dbReference type="ARBA" id="ARBA00009477"/>
    </source>
</evidence>
<evidence type="ECO:0000256" key="1">
    <source>
        <dbReference type="ARBA" id="ARBA00004167"/>
    </source>
</evidence>
<comment type="subcellular location">
    <subcellularLocation>
        <location evidence="1">Membrane</location>
        <topology evidence="1">Single-pass membrane protein</topology>
    </subcellularLocation>
</comment>
<keyword evidence="5 8" id="KW-1133">Transmembrane helix</keyword>
<keyword evidence="6 8" id="KW-0472">Membrane</keyword>
<sequence>MSRNQLFRQEAVEYAKAKWLGKALLISGYSSRSVAALSLMFFILLLAIIIFGNYTRRINVNGEVLSQPHPITVFSPQQGFIIKKWVNAGDSVAKGQPLYQIDVSRTTSSGNVSATALKAINNQLTQIDGIIIKLQENKAVTLDNLRRQLEKYRANHQKSQTLVANAATGMEEMRNTMTNYTDYQRKGLINKDQLNNQRYLYYQQQSIYQSLNTQVIQEGLQMATLESELSTRSADFDNQISQYLYQRSDLQRQLAEADAGGMLYINAPSSGKIENMSVTQGQMVKANDSLAQLTPAGEHNYMLLLWLPNSSLPYVHAGDSVNIRYEAFPFEKFGQFPGRIASISNVPASPQEMALYNNIPQTASGGISEPYYKVMVTLKNDSFRYQGGPLTLSNGLKAQVTLFLEKRPLYQWMFSPFYDIRKSVMGPIDESNAL</sequence>
<keyword evidence="7" id="KW-0175">Coiled coil</keyword>
<comment type="similarity">
    <text evidence="2">Belongs to the membrane fusion protein (MFP) (TC 8.A.1) family.</text>
</comment>
<keyword evidence="3" id="KW-0813">Transport</keyword>
<dbReference type="InterPro" id="IPR011053">
    <property type="entry name" value="Single_hybrid_motif"/>
</dbReference>